<gene>
    <name evidence="3" type="ORF">AQJ91_06460</name>
</gene>
<dbReference type="InterPro" id="IPR001387">
    <property type="entry name" value="Cro/C1-type_HTH"/>
</dbReference>
<evidence type="ECO:0000256" key="1">
    <source>
        <dbReference type="SAM" id="MobiDB-lite"/>
    </source>
</evidence>
<protein>
    <recommendedName>
        <fullName evidence="2">HTH cro/C1-type domain-containing protein</fullName>
    </recommendedName>
</protein>
<evidence type="ECO:0000259" key="2">
    <source>
        <dbReference type="PROSITE" id="PS50943"/>
    </source>
</evidence>
<dbReference type="SMART" id="SM00530">
    <property type="entry name" value="HTH_XRE"/>
    <property type="match status" value="1"/>
</dbReference>
<reference evidence="3 4" key="1">
    <citation type="submission" date="2015-10" db="EMBL/GenBank/DDBJ databases">
        <title>Draft genome sequence of Streptomyces sp. RV15, isolated from a marine sponge.</title>
        <authorList>
            <person name="Ruckert C."/>
            <person name="Abdelmohsen U.R."/>
            <person name="Winkler A."/>
            <person name="Hentschel U."/>
            <person name="Kalinowski J."/>
            <person name="Kampfer P."/>
            <person name="Glaeser S."/>
        </authorList>
    </citation>
    <scope>NUCLEOTIDE SEQUENCE [LARGE SCALE GENOMIC DNA]</scope>
    <source>
        <strain evidence="3 4">RV15</strain>
    </source>
</reference>
<feature type="compositionally biased region" description="Basic and acidic residues" evidence="1">
    <location>
        <begin position="16"/>
        <end position="27"/>
    </location>
</feature>
<organism evidence="3 4">
    <name type="scientific">Streptomyces dysideae</name>
    <dbReference type="NCBI Taxonomy" id="909626"/>
    <lineage>
        <taxon>Bacteria</taxon>
        <taxon>Bacillati</taxon>
        <taxon>Actinomycetota</taxon>
        <taxon>Actinomycetes</taxon>
        <taxon>Kitasatosporales</taxon>
        <taxon>Streptomycetaceae</taxon>
        <taxon>Streptomyces</taxon>
    </lineage>
</organism>
<dbReference type="Proteomes" id="UP000053260">
    <property type="component" value="Unassembled WGS sequence"/>
</dbReference>
<proteinExistence type="predicted"/>
<dbReference type="InterPro" id="IPR010982">
    <property type="entry name" value="Lambda_DNA-bd_dom_sf"/>
</dbReference>
<feature type="compositionally biased region" description="Basic residues" evidence="1">
    <location>
        <begin position="1"/>
        <end position="10"/>
    </location>
</feature>
<accession>A0A124IFL0</accession>
<dbReference type="Pfam" id="PF01381">
    <property type="entry name" value="HTH_3"/>
    <property type="match status" value="1"/>
</dbReference>
<feature type="domain" description="HTH cro/C1-type" evidence="2">
    <location>
        <begin position="52"/>
        <end position="107"/>
    </location>
</feature>
<dbReference type="EMBL" id="LMXB01000021">
    <property type="protein sequence ID" value="KUO21782.1"/>
    <property type="molecule type" value="Genomic_DNA"/>
</dbReference>
<evidence type="ECO:0000313" key="3">
    <source>
        <dbReference type="EMBL" id="KUO21782.1"/>
    </source>
</evidence>
<dbReference type="PROSITE" id="PS50943">
    <property type="entry name" value="HTH_CROC1"/>
    <property type="match status" value="1"/>
</dbReference>
<dbReference type="SUPFAM" id="SSF47413">
    <property type="entry name" value="lambda repressor-like DNA-binding domains"/>
    <property type="match status" value="1"/>
</dbReference>
<comment type="caution">
    <text evidence="3">The sequence shown here is derived from an EMBL/GenBank/DDBJ whole genome shotgun (WGS) entry which is preliminary data.</text>
</comment>
<sequence>MPGGRPHRGRGGAVTETRRTGLAEARRARAMTPEIEEEYAAAQLRFALGEAVRKQRQDLGLSQQELGRRAGMTQSAVARFEGGGTVPTIPVLDRLARALGLELRVELAQQARSA</sequence>
<name>A0A124IFL0_9ACTN</name>
<keyword evidence="4" id="KW-1185">Reference proteome</keyword>
<dbReference type="GO" id="GO:0003677">
    <property type="term" value="F:DNA binding"/>
    <property type="evidence" value="ECO:0007669"/>
    <property type="project" value="InterPro"/>
</dbReference>
<dbReference type="OrthoDB" id="6401124at2"/>
<dbReference type="STRING" id="909626.AQJ91_06460"/>
<dbReference type="AlphaFoldDB" id="A0A124IFL0"/>
<evidence type="ECO:0000313" key="4">
    <source>
        <dbReference type="Proteomes" id="UP000053260"/>
    </source>
</evidence>
<dbReference type="Gene3D" id="1.10.260.40">
    <property type="entry name" value="lambda repressor-like DNA-binding domains"/>
    <property type="match status" value="1"/>
</dbReference>
<dbReference type="CDD" id="cd00093">
    <property type="entry name" value="HTH_XRE"/>
    <property type="match status" value="1"/>
</dbReference>
<feature type="region of interest" description="Disordered" evidence="1">
    <location>
        <begin position="1"/>
        <end position="30"/>
    </location>
</feature>